<evidence type="ECO:0000313" key="3">
    <source>
        <dbReference type="Proteomes" id="UP000789901"/>
    </source>
</evidence>
<evidence type="ECO:0000256" key="1">
    <source>
        <dbReference type="SAM" id="MobiDB-lite"/>
    </source>
</evidence>
<organism evidence="2 3">
    <name type="scientific">Gigaspora margarita</name>
    <dbReference type="NCBI Taxonomy" id="4874"/>
    <lineage>
        <taxon>Eukaryota</taxon>
        <taxon>Fungi</taxon>
        <taxon>Fungi incertae sedis</taxon>
        <taxon>Mucoromycota</taxon>
        <taxon>Glomeromycotina</taxon>
        <taxon>Glomeromycetes</taxon>
        <taxon>Diversisporales</taxon>
        <taxon>Gigasporaceae</taxon>
        <taxon>Gigaspora</taxon>
    </lineage>
</organism>
<sequence length="46" mass="5459">LRKPQKPMTQQVTKRNQRTEEAIQEQERQNMICKQEMTGKQLSDGN</sequence>
<name>A0ABN7XEM4_GIGMA</name>
<keyword evidence="3" id="KW-1185">Reference proteome</keyword>
<reference evidence="2 3" key="1">
    <citation type="submission" date="2021-06" db="EMBL/GenBank/DDBJ databases">
        <authorList>
            <person name="Kallberg Y."/>
            <person name="Tangrot J."/>
            <person name="Rosling A."/>
        </authorList>
    </citation>
    <scope>NUCLEOTIDE SEQUENCE [LARGE SCALE GENOMIC DNA]</scope>
    <source>
        <strain evidence="2 3">120-4 pot B 10/14</strain>
    </source>
</reference>
<accession>A0ABN7XEM4</accession>
<comment type="caution">
    <text evidence="2">The sequence shown here is derived from an EMBL/GenBank/DDBJ whole genome shotgun (WGS) entry which is preliminary data.</text>
</comment>
<feature type="compositionally biased region" description="Basic and acidic residues" evidence="1">
    <location>
        <begin position="17"/>
        <end position="28"/>
    </location>
</feature>
<dbReference type="EMBL" id="CAJVQB010127427">
    <property type="protein sequence ID" value="CAG8853669.1"/>
    <property type="molecule type" value="Genomic_DNA"/>
</dbReference>
<gene>
    <name evidence="2" type="ORF">GMARGA_LOCUS42490</name>
</gene>
<dbReference type="Proteomes" id="UP000789901">
    <property type="component" value="Unassembled WGS sequence"/>
</dbReference>
<feature type="region of interest" description="Disordered" evidence="1">
    <location>
        <begin position="1"/>
        <end position="46"/>
    </location>
</feature>
<feature type="non-terminal residue" evidence="2">
    <location>
        <position position="1"/>
    </location>
</feature>
<proteinExistence type="predicted"/>
<evidence type="ECO:0000313" key="2">
    <source>
        <dbReference type="EMBL" id="CAG8853669.1"/>
    </source>
</evidence>
<protein>
    <submittedName>
        <fullName evidence="2">22333_t:CDS:1</fullName>
    </submittedName>
</protein>